<evidence type="ECO:0000313" key="1">
    <source>
        <dbReference type="EMBL" id="KAH7119922.1"/>
    </source>
</evidence>
<organism evidence="1 2">
    <name type="scientific">Dendryphion nanum</name>
    <dbReference type="NCBI Taxonomy" id="256645"/>
    <lineage>
        <taxon>Eukaryota</taxon>
        <taxon>Fungi</taxon>
        <taxon>Dikarya</taxon>
        <taxon>Ascomycota</taxon>
        <taxon>Pezizomycotina</taxon>
        <taxon>Dothideomycetes</taxon>
        <taxon>Pleosporomycetidae</taxon>
        <taxon>Pleosporales</taxon>
        <taxon>Torulaceae</taxon>
        <taxon>Dendryphion</taxon>
    </lineage>
</organism>
<sequence length="254" mass="28264">MHSLPLAACSVAIFSSHRPMLGRWWELLMTSSKGRECRPPRHLFAIYPAPCFLCNKQIACPPRAMHNIYPSMYECPGARPWSYCVRATRIKGRYCKEHIGTYPRSVQPVIWTTAAGCEQKIERPPAMSLGLCAPCLLHSSPSTRRSSSHTHTHTWPELGSLLDTTRQEYDGNTPPESLLDLELVDSSEPPLNGDTTSTQTQLQSTAALFPMARHALILQINDSEPRCSTSTQFTDSMGTTNTSNTAVTDWLPFA</sequence>
<dbReference type="AlphaFoldDB" id="A0A9P9DJ59"/>
<proteinExistence type="predicted"/>
<name>A0A9P9DJ59_9PLEO</name>
<accession>A0A9P9DJ59</accession>
<evidence type="ECO:0000313" key="2">
    <source>
        <dbReference type="Proteomes" id="UP000700596"/>
    </source>
</evidence>
<protein>
    <submittedName>
        <fullName evidence="1">Uncharacterized protein</fullName>
    </submittedName>
</protein>
<gene>
    <name evidence="1" type="ORF">B0J11DRAFT_72348</name>
</gene>
<dbReference type="Proteomes" id="UP000700596">
    <property type="component" value="Unassembled WGS sequence"/>
</dbReference>
<reference evidence="1" key="1">
    <citation type="journal article" date="2021" name="Nat. Commun.">
        <title>Genetic determinants of endophytism in the Arabidopsis root mycobiome.</title>
        <authorList>
            <person name="Mesny F."/>
            <person name="Miyauchi S."/>
            <person name="Thiergart T."/>
            <person name="Pickel B."/>
            <person name="Atanasova L."/>
            <person name="Karlsson M."/>
            <person name="Huettel B."/>
            <person name="Barry K.W."/>
            <person name="Haridas S."/>
            <person name="Chen C."/>
            <person name="Bauer D."/>
            <person name="Andreopoulos W."/>
            <person name="Pangilinan J."/>
            <person name="LaButti K."/>
            <person name="Riley R."/>
            <person name="Lipzen A."/>
            <person name="Clum A."/>
            <person name="Drula E."/>
            <person name="Henrissat B."/>
            <person name="Kohler A."/>
            <person name="Grigoriev I.V."/>
            <person name="Martin F.M."/>
            <person name="Hacquard S."/>
        </authorList>
    </citation>
    <scope>NUCLEOTIDE SEQUENCE</scope>
    <source>
        <strain evidence="1">MPI-CAGE-CH-0243</strain>
    </source>
</reference>
<keyword evidence="2" id="KW-1185">Reference proteome</keyword>
<dbReference type="EMBL" id="JAGMWT010000011">
    <property type="protein sequence ID" value="KAH7119922.1"/>
    <property type="molecule type" value="Genomic_DNA"/>
</dbReference>
<comment type="caution">
    <text evidence="1">The sequence shown here is derived from an EMBL/GenBank/DDBJ whole genome shotgun (WGS) entry which is preliminary data.</text>
</comment>